<name>A0A2T1EM22_9CYAN</name>
<reference evidence="4" key="1">
    <citation type="submission" date="2018-02" db="EMBL/GenBank/DDBJ databases">
        <authorList>
            <person name="Moore K."/>
            <person name="Momper L."/>
        </authorList>
    </citation>
    <scope>NUCLEOTIDE SEQUENCE [LARGE SCALE GENOMIC DNA]</scope>
    <source>
        <strain evidence="4">ULC18</strain>
    </source>
</reference>
<dbReference type="SUPFAM" id="SSF47090">
    <property type="entry name" value="PGBD-like"/>
    <property type="match status" value="1"/>
</dbReference>
<comment type="caution">
    <text evidence="3">The sequence shown here is derived from an EMBL/GenBank/DDBJ whole genome shotgun (WGS) entry which is preliminary data.</text>
</comment>
<sequence>MNLLLPNQVRRCGFSIIYLLPIVCGLLLVEPVKSAPYLESGDSGGSVIELQKALSQKGFYTGSLDGYYGEETKQAVIKFQQVNHLSLDGIAGGQTQSVLQGGLSLAPQTVAAQAFSQAGAGSPGSIFAGLSTSEILGLITFSGVIASVAFQSGASRKVGNLPFKQRFELCFRERHLADLGLFDIDTPKPEIALIHEKTKLSANSATSTGNISITDPAPPKGEYTYVVEGIYNGEKVTRKGTFKL</sequence>
<dbReference type="InterPro" id="IPR036365">
    <property type="entry name" value="PGBD-like_sf"/>
</dbReference>
<evidence type="ECO:0000259" key="2">
    <source>
        <dbReference type="Pfam" id="PF01471"/>
    </source>
</evidence>
<dbReference type="InterPro" id="IPR036366">
    <property type="entry name" value="PGBDSf"/>
</dbReference>
<dbReference type="OrthoDB" id="511527at2"/>
<feature type="transmembrane region" description="Helical" evidence="1">
    <location>
        <begin position="12"/>
        <end position="29"/>
    </location>
</feature>
<evidence type="ECO:0000313" key="4">
    <source>
        <dbReference type="Proteomes" id="UP000239576"/>
    </source>
</evidence>
<keyword evidence="1" id="KW-1133">Transmembrane helix</keyword>
<feature type="domain" description="Peptidoglycan binding-like" evidence="2">
    <location>
        <begin position="43"/>
        <end position="99"/>
    </location>
</feature>
<dbReference type="Pfam" id="PF01471">
    <property type="entry name" value="PG_binding_1"/>
    <property type="match status" value="1"/>
</dbReference>
<dbReference type="EMBL" id="PVWK01000017">
    <property type="protein sequence ID" value="PSB33753.1"/>
    <property type="molecule type" value="Genomic_DNA"/>
</dbReference>
<evidence type="ECO:0000313" key="3">
    <source>
        <dbReference type="EMBL" id="PSB33753.1"/>
    </source>
</evidence>
<protein>
    <recommendedName>
        <fullName evidence="2">Peptidoglycan binding-like domain-containing protein</fullName>
    </recommendedName>
</protein>
<keyword evidence="1" id="KW-0812">Transmembrane</keyword>
<dbReference type="RefSeq" id="WP_106255068.1">
    <property type="nucleotide sequence ID" value="NZ_CAWNSW010000080.1"/>
</dbReference>
<accession>A0A2T1EM22</accession>
<organism evidence="3 4">
    <name type="scientific">Stenomitos frigidus ULC18</name>
    <dbReference type="NCBI Taxonomy" id="2107698"/>
    <lineage>
        <taxon>Bacteria</taxon>
        <taxon>Bacillati</taxon>
        <taxon>Cyanobacteriota</taxon>
        <taxon>Cyanophyceae</taxon>
        <taxon>Leptolyngbyales</taxon>
        <taxon>Leptolyngbyaceae</taxon>
        <taxon>Stenomitos</taxon>
    </lineage>
</organism>
<keyword evidence="4" id="KW-1185">Reference proteome</keyword>
<dbReference type="InterPro" id="IPR002477">
    <property type="entry name" value="Peptidoglycan-bd-like"/>
</dbReference>
<dbReference type="Gene3D" id="1.10.101.10">
    <property type="entry name" value="PGBD-like superfamily/PGBD"/>
    <property type="match status" value="1"/>
</dbReference>
<dbReference type="AlphaFoldDB" id="A0A2T1EM22"/>
<gene>
    <name evidence="3" type="ORF">C7B82_04280</name>
</gene>
<dbReference type="Proteomes" id="UP000239576">
    <property type="component" value="Unassembled WGS sequence"/>
</dbReference>
<reference evidence="3 4" key="2">
    <citation type="submission" date="2018-03" db="EMBL/GenBank/DDBJ databases">
        <title>The ancient ancestry and fast evolution of plastids.</title>
        <authorList>
            <person name="Moore K.R."/>
            <person name="Magnabosco C."/>
            <person name="Momper L."/>
            <person name="Gold D.A."/>
            <person name="Bosak T."/>
            <person name="Fournier G.P."/>
        </authorList>
    </citation>
    <scope>NUCLEOTIDE SEQUENCE [LARGE SCALE GENOMIC DNA]</scope>
    <source>
        <strain evidence="3 4">ULC18</strain>
    </source>
</reference>
<keyword evidence="1" id="KW-0472">Membrane</keyword>
<evidence type="ECO:0000256" key="1">
    <source>
        <dbReference type="SAM" id="Phobius"/>
    </source>
</evidence>
<proteinExistence type="predicted"/>